<name>A0A0F5YHU6_9CYAN</name>
<sequence>MTGSLKAIEEDLASLEEAIAKLAHEFDHAYENYLTALGKAVRQQLILASYHLCTQGYPESFLKLSFSQRQKFQQNLQTLATNAQKTFLSLVQLSSASQALKEQPEDDDSLEEDFTPEDESVEVSTDFLIQQALPQPLSSPERLALWQEKLEKSIHAFLKTLSRDTNRCLQKSEIFPQKLPEALLEAASLAETSAQTVASPPNLLNLMIETEDIEDEEISNVTRVMAVHLRLSEVEFADTAVMSKRHQIRNLSAQLTKLGRSYQKKQRERAVLEAEAAWRASWFEQNA</sequence>
<evidence type="ECO:0008006" key="5">
    <source>
        <dbReference type="Google" id="ProtNLM"/>
    </source>
</evidence>
<dbReference type="RefSeq" id="WP_046278889.1">
    <property type="nucleotide sequence ID" value="NZ_LATL02000153.1"/>
</dbReference>
<dbReference type="Proteomes" id="UP000033607">
    <property type="component" value="Unassembled WGS sequence"/>
</dbReference>
<evidence type="ECO:0000313" key="3">
    <source>
        <dbReference type="EMBL" id="KMW70265.1"/>
    </source>
</evidence>
<accession>A0A0F5YHU6</accession>
<reference evidence="2 4" key="1">
    <citation type="submission" date="2015-06" db="EMBL/GenBank/DDBJ databases">
        <title>Draft genome assembly of filamentous brackish cyanobacterium Limnoraphis robusta strain CS-951.</title>
        <authorList>
            <person name="Willis A."/>
            <person name="Parks M."/>
            <person name="Burford M.A."/>
        </authorList>
    </citation>
    <scope>NUCLEOTIDE SEQUENCE [LARGE SCALE GENOMIC DNA]</scope>
    <source>
        <strain evidence="2 4">CS-951</strain>
    </source>
</reference>
<dbReference type="PATRIC" id="fig|1637645.4.peg.3103"/>
<feature type="coiled-coil region" evidence="1">
    <location>
        <begin position="248"/>
        <end position="275"/>
    </location>
</feature>
<dbReference type="EMBL" id="LATL02000153">
    <property type="protein sequence ID" value="KKD37765.1"/>
    <property type="molecule type" value="Genomic_DNA"/>
</dbReference>
<dbReference type="EMBL" id="LATL02000223">
    <property type="protein sequence ID" value="KMW70265.1"/>
    <property type="molecule type" value="Genomic_DNA"/>
</dbReference>
<dbReference type="OrthoDB" id="421643at2"/>
<gene>
    <name evidence="2" type="ORF">WN50_12565</name>
    <name evidence="3" type="ORF">WN50_36700</name>
</gene>
<dbReference type="AlphaFoldDB" id="A0A0F5YHU6"/>
<feature type="coiled-coil region" evidence="1">
    <location>
        <begin position="5"/>
        <end position="32"/>
    </location>
</feature>
<proteinExistence type="predicted"/>
<protein>
    <recommendedName>
        <fullName evidence="5">Primosomal protein</fullName>
    </recommendedName>
</protein>
<keyword evidence="1" id="KW-0175">Coiled coil</keyword>
<organism evidence="2 4">
    <name type="scientific">Limnoraphis robusta CS-951</name>
    <dbReference type="NCBI Taxonomy" id="1637645"/>
    <lineage>
        <taxon>Bacteria</taxon>
        <taxon>Bacillati</taxon>
        <taxon>Cyanobacteriota</taxon>
        <taxon>Cyanophyceae</taxon>
        <taxon>Oscillatoriophycideae</taxon>
        <taxon>Oscillatoriales</taxon>
        <taxon>Sirenicapillariaceae</taxon>
        <taxon>Limnoraphis</taxon>
    </lineage>
</organism>
<evidence type="ECO:0000256" key="1">
    <source>
        <dbReference type="SAM" id="Coils"/>
    </source>
</evidence>
<evidence type="ECO:0000313" key="4">
    <source>
        <dbReference type="Proteomes" id="UP000033607"/>
    </source>
</evidence>
<comment type="caution">
    <text evidence="2">The sequence shown here is derived from an EMBL/GenBank/DDBJ whole genome shotgun (WGS) entry which is preliminary data.</text>
</comment>
<evidence type="ECO:0000313" key="2">
    <source>
        <dbReference type="EMBL" id="KKD37765.1"/>
    </source>
</evidence>